<name>A0A7R9Q7V2_9ACAR</name>
<dbReference type="SUPFAM" id="SSF50494">
    <property type="entry name" value="Trypsin-like serine proteases"/>
    <property type="match status" value="1"/>
</dbReference>
<gene>
    <name evidence="1" type="ORF">OSB1V03_LOCUS15926</name>
</gene>
<dbReference type="InterPro" id="IPR043504">
    <property type="entry name" value="Peptidase_S1_PA_chymotrypsin"/>
</dbReference>
<evidence type="ECO:0000313" key="1">
    <source>
        <dbReference type="EMBL" id="CAD7635535.1"/>
    </source>
</evidence>
<dbReference type="EMBL" id="CAJPIZ010017104">
    <property type="protein sequence ID" value="CAG2115965.1"/>
    <property type="molecule type" value="Genomic_DNA"/>
</dbReference>
<dbReference type="Proteomes" id="UP000759131">
    <property type="component" value="Unassembled WGS sequence"/>
</dbReference>
<reference evidence="1" key="1">
    <citation type="submission" date="2020-11" db="EMBL/GenBank/DDBJ databases">
        <authorList>
            <person name="Tran Van P."/>
        </authorList>
    </citation>
    <scope>NUCLEOTIDE SEQUENCE</scope>
</reference>
<dbReference type="Gene3D" id="2.40.10.10">
    <property type="entry name" value="Trypsin-like serine proteases"/>
    <property type="match status" value="1"/>
</dbReference>
<dbReference type="AlphaFoldDB" id="A0A7R9Q7V2"/>
<accession>A0A7R9Q7V2</accession>
<keyword evidence="2" id="KW-1185">Reference proteome</keyword>
<dbReference type="EMBL" id="OC871679">
    <property type="protein sequence ID" value="CAD7635535.1"/>
    <property type="molecule type" value="Genomic_DNA"/>
</dbReference>
<evidence type="ECO:0000313" key="2">
    <source>
        <dbReference type="Proteomes" id="UP000759131"/>
    </source>
</evidence>
<sequence length="132" mass="14845">MVFGIYWMTSNAFHAKMANYPNITTDECGISRDSLLMDNKCSHNLKCTITIYPAVLNLTNPGQGYQPKRVILHPGFEVNQTNSDDMALIELNTALDFTAPKGSHYRPVNSVCLPKADIYNTRKEYVWSPVSV</sequence>
<protein>
    <submittedName>
        <fullName evidence="1">Uncharacterized protein</fullName>
    </submittedName>
</protein>
<proteinExistence type="predicted"/>
<dbReference type="InterPro" id="IPR009003">
    <property type="entry name" value="Peptidase_S1_PA"/>
</dbReference>
<organism evidence="1">
    <name type="scientific">Medioppia subpectinata</name>
    <dbReference type="NCBI Taxonomy" id="1979941"/>
    <lineage>
        <taxon>Eukaryota</taxon>
        <taxon>Metazoa</taxon>
        <taxon>Ecdysozoa</taxon>
        <taxon>Arthropoda</taxon>
        <taxon>Chelicerata</taxon>
        <taxon>Arachnida</taxon>
        <taxon>Acari</taxon>
        <taxon>Acariformes</taxon>
        <taxon>Sarcoptiformes</taxon>
        <taxon>Oribatida</taxon>
        <taxon>Brachypylina</taxon>
        <taxon>Oppioidea</taxon>
        <taxon>Oppiidae</taxon>
        <taxon>Medioppia</taxon>
    </lineage>
</organism>